<comment type="function">
    <text evidence="7">Plays a role in the regulation of phosphate uptake.</text>
</comment>
<keyword evidence="5 7" id="KW-0963">Cytoplasm</keyword>
<feature type="coiled-coil region" evidence="8">
    <location>
        <begin position="35"/>
        <end position="65"/>
    </location>
</feature>
<protein>
    <recommendedName>
        <fullName evidence="7">Phosphate-specific transport system accessory protein PhoU</fullName>
    </recommendedName>
</protein>
<evidence type="ECO:0000313" key="11">
    <source>
        <dbReference type="Proteomes" id="UP000324701"/>
    </source>
</evidence>
<dbReference type="Proteomes" id="UP000324701">
    <property type="component" value="Unassembled WGS sequence"/>
</dbReference>
<dbReference type="OrthoDB" id="9814256at2"/>
<keyword evidence="6 7" id="KW-0592">Phosphate transport</keyword>
<dbReference type="GO" id="GO:0045936">
    <property type="term" value="P:negative regulation of phosphate metabolic process"/>
    <property type="evidence" value="ECO:0007669"/>
    <property type="project" value="InterPro"/>
</dbReference>
<keyword evidence="11" id="KW-1185">Reference proteome</keyword>
<dbReference type="GO" id="GO:0005737">
    <property type="term" value="C:cytoplasm"/>
    <property type="evidence" value="ECO:0007669"/>
    <property type="project" value="UniProtKB-SubCell"/>
</dbReference>
<dbReference type="RefSeq" id="WP_149655706.1">
    <property type="nucleotide sequence ID" value="NZ_VTZN01000160.1"/>
</dbReference>
<keyword evidence="8" id="KW-0175">Coiled coil</keyword>
<reference evidence="10 11" key="1">
    <citation type="submission" date="2019-09" db="EMBL/GenBank/DDBJ databases">
        <title>Report of infection by Mycobacterium simiae a patient suffering from pulmonary tuberculosis.</title>
        <authorList>
            <person name="Mohanty P.S."/>
            <person name="Bansal A.K."/>
            <person name="Singh H."/>
            <person name="Sharma S."/>
            <person name="Patil S.A."/>
            <person name="Upadhaya P."/>
            <person name="Singh P.K."/>
            <person name="Kumar D."/>
            <person name="Kumar S."/>
            <person name="Singh R.K."/>
            <person name="Chaudhary B."/>
        </authorList>
    </citation>
    <scope>NUCLEOTIDE SEQUENCE [LARGE SCALE GENOMIC DNA]</scope>
    <source>
        <strain evidence="10 11">JAL-560-SIM</strain>
    </source>
</reference>
<gene>
    <name evidence="10" type="primary">phoU</name>
    <name evidence="10" type="ORF">F0Q45_20595</name>
</gene>
<evidence type="ECO:0000256" key="6">
    <source>
        <dbReference type="ARBA" id="ARBA00022592"/>
    </source>
</evidence>
<comment type="similarity">
    <text evidence="2 7">Belongs to the PhoU family.</text>
</comment>
<comment type="subcellular location">
    <subcellularLocation>
        <location evidence="1 7">Cytoplasm</location>
    </subcellularLocation>
</comment>
<accession>A0A5B1BKE0</accession>
<dbReference type="Gene3D" id="1.20.58.220">
    <property type="entry name" value="Phosphate transport system protein phou homolog 2, domain 2"/>
    <property type="match status" value="1"/>
</dbReference>
<sequence length="224" mass="24706">MKPRRTAYHKQLADLIAQLAEMCGLAGQAMKDATRALLEADIDAAEQAIREHERIMAMRAHAEKEAFALLALQQPVAGELRAIFGAVQILGDVDRMGALAVHVAKIARRQYPKQVLSDEVRGCFADMAKVAIGLGEAAKQVLLSLSQEQAAALHDRDDAMDDLYRQLLGVLIDREWKHSVSDGVETALLGRFYERFADHAVEIGRRVIFMVTGALPTQDEISTF</sequence>
<comment type="caution">
    <text evidence="10">The sequence shown here is derived from an EMBL/GenBank/DDBJ whole genome shotgun (WGS) entry which is preliminary data.</text>
</comment>
<comment type="subunit">
    <text evidence="3 7">Homodimer.</text>
</comment>
<proteinExistence type="inferred from homology"/>
<evidence type="ECO:0000313" key="10">
    <source>
        <dbReference type="EMBL" id="KAA1248431.1"/>
    </source>
</evidence>
<dbReference type="InterPro" id="IPR028366">
    <property type="entry name" value="PhoU"/>
</dbReference>
<dbReference type="GO" id="GO:0030643">
    <property type="term" value="P:intracellular phosphate ion homeostasis"/>
    <property type="evidence" value="ECO:0007669"/>
    <property type="project" value="InterPro"/>
</dbReference>
<dbReference type="GO" id="GO:0006817">
    <property type="term" value="P:phosphate ion transport"/>
    <property type="evidence" value="ECO:0007669"/>
    <property type="project" value="UniProtKB-KW"/>
</dbReference>
<feature type="domain" description="PhoU" evidence="9">
    <location>
        <begin position="126"/>
        <end position="207"/>
    </location>
</feature>
<evidence type="ECO:0000256" key="8">
    <source>
        <dbReference type="SAM" id="Coils"/>
    </source>
</evidence>
<evidence type="ECO:0000256" key="7">
    <source>
        <dbReference type="PIRNR" id="PIRNR003107"/>
    </source>
</evidence>
<name>A0A5B1BKE0_MYCSI</name>
<dbReference type="PANTHER" id="PTHR42930:SF3">
    <property type="entry name" value="PHOSPHATE-SPECIFIC TRANSPORT SYSTEM ACCESSORY PROTEIN PHOU"/>
    <property type="match status" value="1"/>
</dbReference>
<dbReference type="InterPro" id="IPR038078">
    <property type="entry name" value="PhoU-like_sf"/>
</dbReference>
<evidence type="ECO:0000256" key="5">
    <source>
        <dbReference type="ARBA" id="ARBA00022490"/>
    </source>
</evidence>
<dbReference type="Pfam" id="PF01895">
    <property type="entry name" value="PhoU"/>
    <property type="match status" value="2"/>
</dbReference>
<evidence type="ECO:0000256" key="1">
    <source>
        <dbReference type="ARBA" id="ARBA00004496"/>
    </source>
</evidence>
<dbReference type="SUPFAM" id="SSF109755">
    <property type="entry name" value="PhoU-like"/>
    <property type="match status" value="1"/>
</dbReference>
<keyword evidence="4 7" id="KW-0813">Transport</keyword>
<evidence type="ECO:0000256" key="2">
    <source>
        <dbReference type="ARBA" id="ARBA00008107"/>
    </source>
</evidence>
<dbReference type="PANTHER" id="PTHR42930">
    <property type="entry name" value="PHOSPHATE-SPECIFIC TRANSPORT SYSTEM ACCESSORY PROTEIN PHOU"/>
    <property type="match status" value="1"/>
</dbReference>
<evidence type="ECO:0000256" key="3">
    <source>
        <dbReference type="ARBA" id="ARBA00011738"/>
    </source>
</evidence>
<organism evidence="10 11">
    <name type="scientific">Mycobacterium simiae</name>
    <name type="common">Mycobacterium habana</name>
    <dbReference type="NCBI Taxonomy" id="1784"/>
    <lineage>
        <taxon>Bacteria</taxon>
        <taxon>Bacillati</taxon>
        <taxon>Actinomycetota</taxon>
        <taxon>Actinomycetes</taxon>
        <taxon>Mycobacteriales</taxon>
        <taxon>Mycobacteriaceae</taxon>
        <taxon>Mycobacterium</taxon>
        <taxon>Mycobacterium simiae complex</taxon>
    </lineage>
</organism>
<dbReference type="InterPro" id="IPR026022">
    <property type="entry name" value="PhoU_dom"/>
</dbReference>
<feature type="domain" description="PhoU" evidence="9">
    <location>
        <begin position="19"/>
        <end position="106"/>
    </location>
</feature>
<dbReference type="PIRSF" id="PIRSF003107">
    <property type="entry name" value="PhoU"/>
    <property type="match status" value="1"/>
</dbReference>
<dbReference type="NCBIfam" id="TIGR02135">
    <property type="entry name" value="phoU_full"/>
    <property type="match status" value="1"/>
</dbReference>
<evidence type="ECO:0000256" key="4">
    <source>
        <dbReference type="ARBA" id="ARBA00022448"/>
    </source>
</evidence>
<dbReference type="FunFam" id="1.20.58.220:FF:000004">
    <property type="entry name" value="Phosphate-specific transport system accessory protein PhoU"/>
    <property type="match status" value="1"/>
</dbReference>
<dbReference type="EMBL" id="VTZN01000160">
    <property type="protein sequence ID" value="KAA1248431.1"/>
    <property type="molecule type" value="Genomic_DNA"/>
</dbReference>
<evidence type="ECO:0000259" key="9">
    <source>
        <dbReference type="Pfam" id="PF01895"/>
    </source>
</evidence>
<dbReference type="AlphaFoldDB" id="A0A5B1BKE0"/>